<dbReference type="PANTHER" id="PTHR11267">
    <property type="entry name" value="T-BOX PROTEIN-RELATED"/>
    <property type="match status" value="1"/>
</dbReference>
<evidence type="ECO:0000256" key="4">
    <source>
        <dbReference type="ARBA" id="ARBA00023242"/>
    </source>
</evidence>
<comment type="caution">
    <text evidence="7">The sequence shown here is derived from an EMBL/GenBank/DDBJ whole genome shotgun (WGS) entry which is preliminary data.</text>
</comment>
<dbReference type="GO" id="GO:0000785">
    <property type="term" value="C:chromatin"/>
    <property type="evidence" value="ECO:0007669"/>
    <property type="project" value="TreeGrafter"/>
</dbReference>
<keyword evidence="1" id="KW-0805">Transcription regulation</keyword>
<dbReference type="Pfam" id="PF00907">
    <property type="entry name" value="T-box"/>
    <property type="match status" value="1"/>
</dbReference>
<dbReference type="Gene3D" id="2.60.40.820">
    <property type="entry name" value="Transcription factor, T-box"/>
    <property type="match status" value="1"/>
</dbReference>
<evidence type="ECO:0000256" key="2">
    <source>
        <dbReference type="ARBA" id="ARBA00023125"/>
    </source>
</evidence>
<comment type="subcellular location">
    <subcellularLocation>
        <location evidence="5">Nucleus</location>
    </subcellularLocation>
</comment>
<dbReference type="GO" id="GO:0001708">
    <property type="term" value="P:cell fate specification"/>
    <property type="evidence" value="ECO:0007669"/>
    <property type="project" value="TreeGrafter"/>
</dbReference>
<evidence type="ECO:0000313" key="7">
    <source>
        <dbReference type="EMBL" id="KAK7576163.1"/>
    </source>
</evidence>
<protein>
    <recommendedName>
        <fullName evidence="6">T-box domain-containing protein</fullName>
    </recommendedName>
</protein>
<evidence type="ECO:0000313" key="8">
    <source>
        <dbReference type="Proteomes" id="UP001367676"/>
    </source>
</evidence>
<evidence type="ECO:0000256" key="3">
    <source>
        <dbReference type="ARBA" id="ARBA00023163"/>
    </source>
</evidence>
<dbReference type="GO" id="GO:0000978">
    <property type="term" value="F:RNA polymerase II cis-regulatory region sequence-specific DNA binding"/>
    <property type="evidence" value="ECO:0007669"/>
    <property type="project" value="InterPro"/>
</dbReference>
<reference evidence="7 8" key="1">
    <citation type="submission" date="2024-03" db="EMBL/GenBank/DDBJ databases">
        <title>Adaptation during the transition from Ophiocordyceps entomopathogen to insect associate is accompanied by gene loss and intensified selection.</title>
        <authorList>
            <person name="Ward C.M."/>
            <person name="Onetto C.A."/>
            <person name="Borneman A.R."/>
        </authorList>
    </citation>
    <scope>NUCLEOTIDE SEQUENCE [LARGE SCALE GENOMIC DNA]</scope>
    <source>
        <strain evidence="7">AWRI1</strain>
        <tissue evidence="7">Single Adult Female</tissue>
    </source>
</reference>
<dbReference type="GO" id="GO:0045893">
    <property type="term" value="P:positive regulation of DNA-templated transcription"/>
    <property type="evidence" value="ECO:0007669"/>
    <property type="project" value="InterPro"/>
</dbReference>
<accession>A0AAN9T7A7</accession>
<dbReference type="PANTHER" id="PTHR11267:SF190">
    <property type="entry name" value="T-BOX TRANSCRIPTION FACTOR TBX20"/>
    <property type="match status" value="1"/>
</dbReference>
<dbReference type="EMBL" id="JBBCAQ010000036">
    <property type="protein sequence ID" value="KAK7576163.1"/>
    <property type="molecule type" value="Genomic_DNA"/>
</dbReference>
<keyword evidence="3" id="KW-0804">Transcription</keyword>
<dbReference type="GO" id="GO:0005634">
    <property type="term" value="C:nucleus"/>
    <property type="evidence" value="ECO:0007669"/>
    <property type="project" value="UniProtKB-SubCell"/>
</dbReference>
<evidence type="ECO:0000256" key="1">
    <source>
        <dbReference type="ARBA" id="ARBA00023015"/>
    </source>
</evidence>
<gene>
    <name evidence="7" type="ORF">V9T40_012449</name>
</gene>
<dbReference type="GO" id="GO:0000981">
    <property type="term" value="F:DNA-binding transcription factor activity, RNA polymerase II-specific"/>
    <property type="evidence" value="ECO:0007669"/>
    <property type="project" value="TreeGrafter"/>
</dbReference>
<dbReference type="PRINTS" id="PR00937">
    <property type="entry name" value="TBOX"/>
</dbReference>
<keyword evidence="8" id="KW-1185">Reference proteome</keyword>
<sequence>MFPTVRVSFTGVRAEQRYAVLMDIIPVDNKRYRYAYHRSCWLVAGKADPPAPNRLYVHPDSPFTGEQLRKQIVSFEKVKLTNNELDKHGQLRLLCLVVETIRAF</sequence>
<dbReference type="InterPro" id="IPR046360">
    <property type="entry name" value="T-box_DNA-bd"/>
</dbReference>
<keyword evidence="4 5" id="KW-0539">Nucleus</keyword>
<dbReference type="SUPFAM" id="SSF49417">
    <property type="entry name" value="p53-like transcription factors"/>
    <property type="match status" value="1"/>
</dbReference>
<dbReference type="InterPro" id="IPR001699">
    <property type="entry name" value="TF_T-box"/>
</dbReference>
<evidence type="ECO:0000259" key="6">
    <source>
        <dbReference type="PROSITE" id="PS50252"/>
    </source>
</evidence>
<dbReference type="AlphaFoldDB" id="A0AAN9T7A7"/>
<dbReference type="PROSITE" id="PS50252">
    <property type="entry name" value="TBOX_3"/>
    <property type="match status" value="1"/>
</dbReference>
<dbReference type="SMART" id="SM00425">
    <property type="entry name" value="TBOX"/>
    <property type="match status" value="1"/>
</dbReference>
<organism evidence="7 8">
    <name type="scientific">Parthenolecanium corni</name>
    <dbReference type="NCBI Taxonomy" id="536013"/>
    <lineage>
        <taxon>Eukaryota</taxon>
        <taxon>Metazoa</taxon>
        <taxon>Ecdysozoa</taxon>
        <taxon>Arthropoda</taxon>
        <taxon>Hexapoda</taxon>
        <taxon>Insecta</taxon>
        <taxon>Pterygota</taxon>
        <taxon>Neoptera</taxon>
        <taxon>Paraneoptera</taxon>
        <taxon>Hemiptera</taxon>
        <taxon>Sternorrhyncha</taxon>
        <taxon>Coccoidea</taxon>
        <taxon>Coccidae</taxon>
        <taxon>Parthenolecanium</taxon>
    </lineage>
</organism>
<name>A0AAN9T7A7_9HEMI</name>
<dbReference type="InterPro" id="IPR036960">
    <property type="entry name" value="T-box_sf"/>
</dbReference>
<dbReference type="Proteomes" id="UP001367676">
    <property type="component" value="Unassembled WGS sequence"/>
</dbReference>
<evidence type="ECO:0000256" key="5">
    <source>
        <dbReference type="PROSITE-ProRule" id="PRU00201"/>
    </source>
</evidence>
<keyword evidence="2 5" id="KW-0238">DNA-binding</keyword>
<feature type="domain" description="T-box" evidence="6">
    <location>
        <begin position="1"/>
        <end position="104"/>
    </location>
</feature>
<dbReference type="InterPro" id="IPR008967">
    <property type="entry name" value="p53-like_TF_DNA-bd_sf"/>
</dbReference>
<dbReference type="GO" id="GO:0007507">
    <property type="term" value="P:heart development"/>
    <property type="evidence" value="ECO:0007669"/>
    <property type="project" value="TreeGrafter"/>
</dbReference>
<comment type="caution">
    <text evidence="5">Lacks conserved residue(s) required for the propagation of feature annotation.</text>
</comment>
<proteinExistence type="predicted"/>